<proteinExistence type="predicted"/>
<evidence type="ECO:0000313" key="2">
    <source>
        <dbReference type="EMBL" id="WMS87446.1"/>
    </source>
</evidence>
<feature type="domain" description="Metallo-beta-lactamase" evidence="1">
    <location>
        <begin position="12"/>
        <end position="186"/>
    </location>
</feature>
<dbReference type="InterPro" id="IPR001279">
    <property type="entry name" value="Metallo-B-lactamas"/>
</dbReference>
<evidence type="ECO:0000313" key="3">
    <source>
        <dbReference type="Proteomes" id="UP001239782"/>
    </source>
</evidence>
<dbReference type="SUPFAM" id="SSF56281">
    <property type="entry name" value="Metallo-hydrolase/oxidoreductase"/>
    <property type="match status" value="1"/>
</dbReference>
<dbReference type="Proteomes" id="UP001239782">
    <property type="component" value="Chromosome"/>
</dbReference>
<dbReference type="KEGG" id="plei:Q9312_00610"/>
<dbReference type="InterPro" id="IPR052533">
    <property type="entry name" value="WalJ/YycJ-like"/>
</dbReference>
<dbReference type="RefSeq" id="WP_309202589.1">
    <property type="nucleotide sequence ID" value="NZ_CP133548.1"/>
</dbReference>
<sequence length="251" mass="27865">MFRCSSLGSGSKGNATLVQSSDTCLLVDCGFGLKDTQKRLETKGITPDQIDAILVTHEHGDHSSGVARLSRRFGIPVWLTRGTALHRHCEKIEDARILTAESPLNIGSIQVFPFTVPHDAREPVQFLFSHQQRHLGLVTDTGHFTQHMLEVLSPSTTLMLEFNHCRERLRNSSYPYSLQQRVGGQHGHLCNDQSLDVLLSDAITNLETVVALHLSEENNCPALVDELVKNIGFTKNFLIANQAEGCDWVDV</sequence>
<keyword evidence="3" id="KW-1185">Reference proteome</keyword>
<protein>
    <submittedName>
        <fullName evidence="2">MBL fold metallo-hydrolase</fullName>
    </submittedName>
</protein>
<gene>
    <name evidence="2" type="ORF">Q9312_00610</name>
</gene>
<dbReference type="EMBL" id="CP133548">
    <property type="protein sequence ID" value="WMS87446.1"/>
    <property type="molecule type" value="Genomic_DNA"/>
</dbReference>
<reference evidence="2 3" key="1">
    <citation type="submission" date="2023-08" db="EMBL/GenBank/DDBJ databases">
        <title>Pleionea litopenaei sp. nov., isolated from stomach of juvenile Litopenaeus vannamei.</title>
        <authorList>
            <person name="Rho A.M."/>
            <person name="Hwang C.Y."/>
        </authorList>
    </citation>
    <scope>NUCLEOTIDE SEQUENCE [LARGE SCALE GENOMIC DNA]</scope>
    <source>
        <strain evidence="2 3">HL-JVS1</strain>
    </source>
</reference>
<dbReference type="AlphaFoldDB" id="A0AA51X723"/>
<dbReference type="PANTHER" id="PTHR47619">
    <property type="entry name" value="METALLO-HYDROLASE YYCJ-RELATED"/>
    <property type="match status" value="1"/>
</dbReference>
<organism evidence="2 3">
    <name type="scientific">Pleionea litopenaei</name>
    <dbReference type="NCBI Taxonomy" id="3070815"/>
    <lineage>
        <taxon>Bacteria</taxon>
        <taxon>Pseudomonadati</taxon>
        <taxon>Pseudomonadota</taxon>
        <taxon>Gammaproteobacteria</taxon>
        <taxon>Oceanospirillales</taxon>
        <taxon>Pleioneaceae</taxon>
        <taxon>Pleionea</taxon>
    </lineage>
</organism>
<dbReference type="Pfam" id="PF12706">
    <property type="entry name" value="Lactamase_B_2"/>
    <property type="match status" value="1"/>
</dbReference>
<accession>A0AA51X723</accession>
<name>A0AA51X723_9GAMM</name>
<evidence type="ECO:0000259" key="1">
    <source>
        <dbReference type="SMART" id="SM00849"/>
    </source>
</evidence>
<dbReference type="InterPro" id="IPR036866">
    <property type="entry name" value="RibonucZ/Hydroxyglut_hydro"/>
</dbReference>
<dbReference type="SMART" id="SM00849">
    <property type="entry name" value="Lactamase_B"/>
    <property type="match status" value="1"/>
</dbReference>
<dbReference type="PANTHER" id="PTHR47619:SF1">
    <property type="entry name" value="EXODEOXYRIBONUCLEASE WALJ"/>
    <property type="match status" value="1"/>
</dbReference>
<dbReference type="Gene3D" id="3.60.15.10">
    <property type="entry name" value="Ribonuclease Z/Hydroxyacylglutathione hydrolase-like"/>
    <property type="match status" value="1"/>
</dbReference>